<reference evidence="11" key="1">
    <citation type="submission" date="2019-02" db="EMBL/GenBank/DDBJ databases">
        <title>FDA dAtabase for Regulatory Grade micrObial Sequences (FDA-ARGOS): Supporting development and validation of Infectious Disease Dx tests.</title>
        <authorList>
            <person name="Duncan R."/>
            <person name="Fisher C."/>
            <person name="Tallon L."/>
            <person name="Sadzewicz L."/>
            <person name="Sengamalay N."/>
            <person name="Ott S."/>
            <person name="Godinez A."/>
            <person name="Nagaraj S."/>
            <person name="Vavikolanu K."/>
            <person name="Vyas G."/>
            <person name="Nadendla S."/>
            <person name="Aluvathingal J."/>
            <person name="Sichtig H."/>
        </authorList>
    </citation>
    <scope>NUCLEOTIDE SEQUENCE [LARGE SCALE GENOMIC DNA]</scope>
    <source>
        <strain evidence="11">FDAARGOS_360</strain>
    </source>
</reference>
<dbReference type="EMBL" id="RHLD01000040">
    <property type="protein sequence ID" value="TPP55022.1"/>
    <property type="molecule type" value="Genomic_DNA"/>
</dbReference>
<dbReference type="AlphaFoldDB" id="A0A504Y0R6"/>
<evidence type="ECO:0000256" key="4">
    <source>
        <dbReference type="ARBA" id="ARBA00023004"/>
    </source>
</evidence>
<sequence>MAVTSPTRYEARSIVDSKSPFLWRDESFYVRCDALEAFLKAAAEVRPCDCVPQFPVLPPLQGPWQLPAVLLVNLGTTTAPTAPAVRRFLREFLSDRRVIDVPRFLWHSVLYGFILPFRPRSITPLYKAIWIKSDSGVVINGKTEGSPLTLYSESLAAKVQASVEKTSGGAVVARHAMRYGVKNIPSTLKALHDEFATLRELVVLPLFPQYTSTTSASIYDEVFKFYTDTRRRSIPSLRTIRDYAEHPVYVEALGSSLLSSIKAHVTAKAGAAKDWKSALSDQLPEIGIIITYHSIPVRYVEEHDDYPQRCEATTAAIKAYIEAESGVSLSGCLVHVYQSQFGNQPWLGPTLNAAATAFPLPPHDPRKHAFSDAHRNTALLTKQANVCFAMAPGFAVDCVETLNEIEREAGEVFKQSGGREFIYVPCLNDSDTHVKTARPKVPREALAKAVTPASKLSVANKPSSSAAASATPSFSAAAPVGTAPKAQAKATAPAASAAVADSTLDDALEAFFDEEILLDEALLDATAPSALPEEETAPTNRTPGKPTRPPPKKTGDFSTALAAKMAKGLRIKACPASTASLPQAQSKPPERNDTAEKELEDALDAYMEEEQLLDEAMLDSAVDAAHRT</sequence>
<comment type="caution">
    <text evidence="10">The sequence shown here is derived from an EMBL/GenBank/DDBJ whole genome shotgun (WGS) entry which is preliminary data.</text>
</comment>
<dbReference type="VEuPathDB" id="TriTrypDB:LdBPK_171580.1"/>
<dbReference type="Pfam" id="PF00762">
    <property type="entry name" value="Ferrochelatase"/>
    <property type="match status" value="2"/>
</dbReference>
<keyword evidence="2" id="KW-0963">Cytoplasm</keyword>
<evidence type="ECO:0000313" key="11">
    <source>
        <dbReference type="Proteomes" id="UP000318821"/>
    </source>
</evidence>
<dbReference type="VEuPathDB" id="TriTrypDB:LDHU3_17.2170"/>
<evidence type="ECO:0000256" key="1">
    <source>
        <dbReference type="ARBA" id="ARBA00004744"/>
    </source>
</evidence>
<feature type="region of interest" description="Disordered" evidence="9">
    <location>
        <begin position="575"/>
        <end position="598"/>
    </location>
</feature>
<keyword evidence="6" id="KW-0456">Lyase</keyword>
<protein>
    <submittedName>
        <fullName evidence="10">Ferrochelatase family protein</fullName>
    </submittedName>
</protein>
<dbReference type="Gene3D" id="3.40.50.1400">
    <property type="match status" value="1"/>
</dbReference>
<dbReference type="FunFam" id="3.40.50.1400:FF:000012">
    <property type="entry name" value="Ferrochelatase"/>
    <property type="match status" value="1"/>
</dbReference>
<evidence type="ECO:0000256" key="6">
    <source>
        <dbReference type="ARBA" id="ARBA00023239"/>
    </source>
</evidence>
<proteinExistence type="inferred from homology"/>
<feature type="compositionally biased region" description="Basic and acidic residues" evidence="9">
    <location>
        <begin position="588"/>
        <end position="597"/>
    </location>
</feature>
<organism evidence="10 11">
    <name type="scientific">Leishmania donovani</name>
    <dbReference type="NCBI Taxonomy" id="5661"/>
    <lineage>
        <taxon>Eukaryota</taxon>
        <taxon>Discoba</taxon>
        <taxon>Euglenozoa</taxon>
        <taxon>Kinetoplastea</taxon>
        <taxon>Metakinetoplastina</taxon>
        <taxon>Trypanosomatida</taxon>
        <taxon>Trypanosomatidae</taxon>
        <taxon>Leishmaniinae</taxon>
        <taxon>Leishmania</taxon>
    </lineage>
</organism>
<dbReference type="CDD" id="cd00419">
    <property type="entry name" value="Ferrochelatase_C"/>
    <property type="match status" value="1"/>
</dbReference>
<evidence type="ECO:0000256" key="5">
    <source>
        <dbReference type="ARBA" id="ARBA00023133"/>
    </source>
</evidence>
<keyword evidence="5" id="KW-0350">Heme biosynthesis</keyword>
<gene>
    <name evidence="10" type="ORF">CGC20_37335</name>
</gene>
<dbReference type="GO" id="GO:0004325">
    <property type="term" value="F:ferrochelatase activity"/>
    <property type="evidence" value="ECO:0007669"/>
    <property type="project" value="InterPro"/>
</dbReference>
<dbReference type="InterPro" id="IPR001015">
    <property type="entry name" value="Ferrochelatase"/>
</dbReference>
<feature type="region of interest" description="Disordered" evidence="9">
    <location>
        <begin position="527"/>
        <end position="556"/>
    </location>
</feature>
<keyword evidence="7" id="KW-0627">Porphyrin biosynthesis</keyword>
<dbReference type="VEuPathDB" id="TriTrypDB:LdCL_170022300"/>
<evidence type="ECO:0000256" key="7">
    <source>
        <dbReference type="ARBA" id="ARBA00023244"/>
    </source>
</evidence>
<evidence type="ECO:0000256" key="9">
    <source>
        <dbReference type="SAM" id="MobiDB-lite"/>
    </source>
</evidence>
<keyword evidence="4" id="KW-0408">Iron</keyword>
<dbReference type="SUPFAM" id="SSF53800">
    <property type="entry name" value="Chelatase"/>
    <property type="match status" value="1"/>
</dbReference>
<dbReference type="HAMAP" id="MF_00323">
    <property type="entry name" value="Ferrochelatase"/>
    <property type="match status" value="1"/>
</dbReference>
<evidence type="ECO:0000313" key="10">
    <source>
        <dbReference type="EMBL" id="TPP55022.1"/>
    </source>
</evidence>
<feature type="compositionally biased region" description="Polar residues" evidence="9">
    <location>
        <begin position="577"/>
        <end position="586"/>
    </location>
</feature>
<accession>A0A504Y0R6</accession>
<evidence type="ECO:0000256" key="2">
    <source>
        <dbReference type="ARBA" id="ARBA00022490"/>
    </source>
</evidence>
<evidence type="ECO:0000256" key="3">
    <source>
        <dbReference type="ARBA" id="ARBA00022723"/>
    </source>
</evidence>
<comment type="similarity">
    <text evidence="8">Belongs to the ferrochelatase family.</text>
</comment>
<dbReference type="InterPro" id="IPR033644">
    <property type="entry name" value="Ferrochelatase_C"/>
</dbReference>
<dbReference type="CDD" id="cd03411">
    <property type="entry name" value="Ferrochelatase_N"/>
    <property type="match status" value="1"/>
</dbReference>
<dbReference type="Proteomes" id="UP000318821">
    <property type="component" value="Unassembled WGS sequence"/>
</dbReference>
<dbReference type="PANTHER" id="PTHR11108">
    <property type="entry name" value="FERROCHELATASE"/>
    <property type="match status" value="1"/>
</dbReference>
<dbReference type="GO" id="GO:0006783">
    <property type="term" value="P:heme biosynthetic process"/>
    <property type="evidence" value="ECO:0007669"/>
    <property type="project" value="UniProtKB-KW"/>
</dbReference>
<comment type="pathway">
    <text evidence="1">Porphyrin-containing compound metabolism; protoheme biosynthesis.</text>
</comment>
<dbReference type="UniPathway" id="UPA00252"/>
<keyword evidence="3" id="KW-0479">Metal-binding</keyword>
<dbReference type="PANTHER" id="PTHR11108:SF1">
    <property type="entry name" value="FERROCHELATASE, MITOCHONDRIAL"/>
    <property type="match status" value="1"/>
</dbReference>
<evidence type="ECO:0000256" key="8">
    <source>
        <dbReference type="RuleBase" id="RU004185"/>
    </source>
</evidence>
<dbReference type="GO" id="GO:0046872">
    <property type="term" value="F:metal ion binding"/>
    <property type="evidence" value="ECO:0007669"/>
    <property type="project" value="UniProtKB-KW"/>
</dbReference>
<dbReference type="NCBIfam" id="TIGR00109">
    <property type="entry name" value="hemH"/>
    <property type="match status" value="1"/>
</dbReference>
<dbReference type="InterPro" id="IPR033659">
    <property type="entry name" value="Ferrochelatase_N"/>
</dbReference>
<name>A0A504Y0R6_LEIDO</name>